<dbReference type="GO" id="GO:0016740">
    <property type="term" value="F:transferase activity"/>
    <property type="evidence" value="ECO:0007669"/>
    <property type="project" value="UniProtKB-KW"/>
</dbReference>
<protein>
    <submittedName>
        <fullName evidence="1">UDP-glycosyltransferase</fullName>
    </submittedName>
</protein>
<sequence length="73" mass="8019">VLLSEGLKVGLRPKVHEDGIVGRVEIAHAIKCLMEVDEGEKLRNRMKELNEAAHSVLKEDGSSTKTLSQLALK</sequence>
<evidence type="ECO:0000313" key="1">
    <source>
        <dbReference type="EMBL" id="MCI65316.1"/>
    </source>
</evidence>
<keyword evidence="2" id="KW-1185">Reference proteome</keyword>
<keyword evidence="1" id="KW-0808">Transferase</keyword>
<reference evidence="1 2" key="1">
    <citation type="journal article" date="2018" name="Front. Plant Sci.">
        <title>Red Clover (Trifolium pratense) and Zigzag Clover (T. medium) - A Picture of Genomic Similarities and Differences.</title>
        <authorList>
            <person name="Dluhosova J."/>
            <person name="Istvanek J."/>
            <person name="Nedelnik J."/>
            <person name="Repkova J."/>
        </authorList>
    </citation>
    <scope>NUCLEOTIDE SEQUENCE [LARGE SCALE GENOMIC DNA]</scope>
    <source>
        <strain evidence="2">cv. 10/8</strain>
        <tissue evidence="1">Leaf</tissue>
    </source>
</reference>
<dbReference type="EMBL" id="LXQA010673361">
    <property type="protein sequence ID" value="MCI65316.1"/>
    <property type="molecule type" value="Genomic_DNA"/>
</dbReference>
<proteinExistence type="predicted"/>
<dbReference type="PANTHER" id="PTHR48045">
    <property type="entry name" value="UDP-GLYCOSYLTRANSFERASE 72B1"/>
    <property type="match status" value="1"/>
</dbReference>
<name>A0A392TYY3_9FABA</name>
<dbReference type="SUPFAM" id="SSF53756">
    <property type="entry name" value="UDP-Glycosyltransferase/glycogen phosphorylase"/>
    <property type="match status" value="1"/>
</dbReference>
<comment type="caution">
    <text evidence="1">The sequence shown here is derived from an EMBL/GenBank/DDBJ whole genome shotgun (WGS) entry which is preliminary data.</text>
</comment>
<accession>A0A392TYY3</accession>
<dbReference type="Gene3D" id="3.40.50.2000">
    <property type="entry name" value="Glycogen Phosphorylase B"/>
    <property type="match status" value="1"/>
</dbReference>
<organism evidence="1 2">
    <name type="scientific">Trifolium medium</name>
    <dbReference type="NCBI Taxonomy" id="97028"/>
    <lineage>
        <taxon>Eukaryota</taxon>
        <taxon>Viridiplantae</taxon>
        <taxon>Streptophyta</taxon>
        <taxon>Embryophyta</taxon>
        <taxon>Tracheophyta</taxon>
        <taxon>Spermatophyta</taxon>
        <taxon>Magnoliopsida</taxon>
        <taxon>eudicotyledons</taxon>
        <taxon>Gunneridae</taxon>
        <taxon>Pentapetalae</taxon>
        <taxon>rosids</taxon>
        <taxon>fabids</taxon>
        <taxon>Fabales</taxon>
        <taxon>Fabaceae</taxon>
        <taxon>Papilionoideae</taxon>
        <taxon>50 kb inversion clade</taxon>
        <taxon>NPAAA clade</taxon>
        <taxon>Hologalegina</taxon>
        <taxon>IRL clade</taxon>
        <taxon>Trifolieae</taxon>
        <taxon>Trifolium</taxon>
    </lineage>
</organism>
<evidence type="ECO:0000313" key="2">
    <source>
        <dbReference type="Proteomes" id="UP000265520"/>
    </source>
</evidence>
<dbReference type="Proteomes" id="UP000265520">
    <property type="component" value="Unassembled WGS sequence"/>
</dbReference>
<dbReference type="PANTHER" id="PTHR48045:SF11">
    <property type="entry name" value="UDP-GLYCOSYLTRANSFERASE 72B1"/>
    <property type="match status" value="1"/>
</dbReference>
<dbReference type="AlphaFoldDB" id="A0A392TYY3"/>
<feature type="non-terminal residue" evidence="1">
    <location>
        <position position="1"/>
    </location>
</feature>